<evidence type="ECO:0000256" key="12">
    <source>
        <dbReference type="SAM" id="Phobius"/>
    </source>
</evidence>
<dbReference type="EC" id="2.5.1.39" evidence="11"/>
<evidence type="ECO:0000313" key="14">
    <source>
        <dbReference type="Proteomes" id="UP000287502"/>
    </source>
</evidence>
<gene>
    <name evidence="13" type="ORF">EP073_07020</name>
</gene>
<evidence type="ECO:0000256" key="3">
    <source>
        <dbReference type="ARBA" id="ARBA00005985"/>
    </source>
</evidence>
<dbReference type="AlphaFoldDB" id="A0A3R5XXH4"/>
<dbReference type="CDD" id="cd13959">
    <property type="entry name" value="PT_UbiA_COQ2"/>
    <property type="match status" value="1"/>
</dbReference>
<comment type="subcellular location">
    <subcellularLocation>
        <location evidence="2">Membrane</location>
        <topology evidence="2">Multi-pass membrane protein</topology>
    </subcellularLocation>
</comment>
<dbReference type="NCBIfam" id="TIGR01475">
    <property type="entry name" value="ubiA_other"/>
    <property type="match status" value="1"/>
</dbReference>
<dbReference type="GO" id="GO:0005886">
    <property type="term" value="C:plasma membrane"/>
    <property type="evidence" value="ECO:0007669"/>
    <property type="project" value="TreeGrafter"/>
</dbReference>
<dbReference type="OrthoDB" id="9782418at2"/>
<feature type="transmembrane region" description="Helical" evidence="12">
    <location>
        <begin position="40"/>
        <end position="61"/>
    </location>
</feature>
<accession>A0A3R5XXH4</accession>
<organism evidence="13 14">
    <name type="scientific">Geovibrio thiophilus</name>
    <dbReference type="NCBI Taxonomy" id="139438"/>
    <lineage>
        <taxon>Bacteria</taxon>
        <taxon>Pseudomonadati</taxon>
        <taxon>Deferribacterota</taxon>
        <taxon>Deferribacteres</taxon>
        <taxon>Deferribacterales</taxon>
        <taxon>Geovibrionaceae</taxon>
        <taxon>Geovibrio</taxon>
    </lineage>
</organism>
<dbReference type="PANTHER" id="PTHR11048:SF28">
    <property type="entry name" value="4-HYDROXYBENZOATE POLYPRENYLTRANSFERASE, MITOCHONDRIAL"/>
    <property type="match status" value="1"/>
</dbReference>
<keyword evidence="9 12" id="KW-1133">Transmembrane helix</keyword>
<evidence type="ECO:0000256" key="4">
    <source>
        <dbReference type="ARBA" id="ARBA00022475"/>
    </source>
</evidence>
<dbReference type="Pfam" id="PF01040">
    <property type="entry name" value="UbiA"/>
    <property type="match status" value="1"/>
</dbReference>
<dbReference type="InterPro" id="IPR006371">
    <property type="entry name" value="Polyprenyltransferase_UbiA-li"/>
</dbReference>
<proteinExistence type="inferred from homology"/>
<dbReference type="GO" id="GO:0006744">
    <property type="term" value="P:ubiquinone biosynthetic process"/>
    <property type="evidence" value="ECO:0007669"/>
    <property type="project" value="UniProtKB-KW"/>
</dbReference>
<keyword evidence="7" id="KW-0831">Ubiquinone biosynthesis</keyword>
<feature type="transmembrane region" description="Helical" evidence="12">
    <location>
        <begin position="227"/>
        <end position="249"/>
    </location>
</feature>
<dbReference type="FunFam" id="1.20.120.1780:FF:000001">
    <property type="entry name" value="4-hydroxybenzoate octaprenyltransferase"/>
    <property type="match status" value="1"/>
</dbReference>
<dbReference type="Proteomes" id="UP000287502">
    <property type="component" value="Chromosome"/>
</dbReference>
<evidence type="ECO:0000313" key="13">
    <source>
        <dbReference type="EMBL" id="QAR33159.1"/>
    </source>
</evidence>
<dbReference type="KEGG" id="gtl:EP073_07020"/>
<comment type="cofactor">
    <cofactor evidence="1">
        <name>Mg(2+)</name>
        <dbReference type="ChEBI" id="CHEBI:18420"/>
    </cofactor>
</comment>
<dbReference type="InterPro" id="IPR039653">
    <property type="entry name" value="Prenyltransferase"/>
</dbReference>
<keyword evidence="10 12" id="KW-0472">Membrane</keyword>
<evidence type="ECO:0000256" key="2">
    <source>
        <dbReference type="ARBA" id="ARBA00004141"/>
    </source>
</evidence>
<feature type="transmembrane region" description="Helical" evidence="12">
    <location>
        <begin position="261"/>
        <end position="281"/>
    </location>
</feature>
<evidence type="ECO:0000256" key="5">
    <source>
        <dbReference type="ARBA" id="ARBA00022519"/>
    </source>
</evidence>
<evidence type="ECO:0000256" key="6">
    <source>
        <dbReference type="ARBA" id="ARBA00022679"/>
    </source>
</evidence>
<dbReference type="Gene3D" id="1.10.357.140">
    <property type="entry name" value="UbiA prenyltransferase"/>
    <property type="match status" value="1"/>
</dbReference>
<evidence type="ECO:0000256" key="10">
    <source>
        <dbReference type="ARBA" id="ARBA00023136"/>
    </source>
</evidence>
<comment type="similarity">
    <text evidence="3">Belongs to the UbiA prenyltransferase family.</text>
</comment>
<keyword evidence="6 13" id="KW-0808">Transferase</keyword>
<dbReference type="EMBL" id="CP035108">
    <property type="protein sequence ID" value="QAR33159.1"/>
    <property type="molecule type" value="Genomic_DNA"/>
</dbReference>
<feature type="transmembrane region" description="Helical" evidence="12">
    <location>
        <begin position="158"/>
        <end position="178"/>
    </location>
</feature>
<keyword evidence="5" id="KW-0997">Cell inner membrane</keyword>
<feature type="transmembrane region" description="Helical" evidence="12">
    <location>
        <begin position="198"/>
        <end position="221"/>
    </location>
</feature>
<name>A0A3R5XXH4_9BACT</name>
<dbReference type="PANTHER" id="PTHR11048">
    <property type="entry name" value="PRENYLTRANSFERASES"/>
    <property type="match status" value="1"/>
</dbReference>
<dbReference type="InterPro" id="IPR000537">
    <property type="entry name" value="UbiA_prenyltransferase"/>
</dbReference>
<dbReference type="RefSeq" id="WP_128466445.1">
    <property type="nucleotide sequence ID" value="NZ_CP035108.1"/>
</dbReference>
<dbReference type="InterPro" id="IPR044878">
    <property type="entry name" value="UbiA_sf"/>
</dbReference>
<evidence type="ECO:0000256" key="11">
    <source>
        <dbReference type="ARBA" id="ARBA00034524"/>
    </source>
</evidence>
<keyword evidence="8 12" id="KW-0812">Transmembrane</keyword>
<evidence type="ECO:0000256" key="7">
    <source>
        <dbReference type="ARBA" id="ARBA00022688"/>
    </source>
</evidence>
<evidence type="ECO:0000256" key="9">
    <source>
        <dbReference type="ARBA" id="ARBA00022989"/>
    </source>
</evidence>
<keyword evidence="4" id="KW-1003">Cell membrane</keyword>
<feature type="transmembrane region" description="Helical" evidence="12">
    <location>
        <begin position="131"/>
        <end position="152"/>
    </location>
</feature>
<dbReference type="Gene3D" id="1.20.120.1780">
    <property type="entry name" value="UbiA prenyltransferase"/>
    <property type="match status" value="1"/>
</dbReference>
<reference evidence="13 14" key="1">
    <citation type="submission" date="2019-01" db="EMBL/GenBank/DDBJ databases">
        <title>Geovibrio thiophilus DSM 11263, complete genome.</title>
        <authorList>
            <person name="Spring S."/>
            <person name="Bunk B."/>
            <person name="Sproer C."/>
        </authorList>
    </citation>
    <scope>NUCLEOTIDE SEQUENCE [LARGE SCALE GENOMIC DNA]</scope>
    <source>
        <strain evidence="13 14">DSM 11263</strain>
    </source>
</reference>
<evidence type="ECO:0000256" key="8">
    <source>
        <dbReference type="ARBA" id="ARBA00022692"/>
    </source>
</evidence>
<evidence type="ECO:0000256" key="1">
    <source>
        <dbReference type="ARBA" id="ARBA00001946"/>
    </source>
</evidence>
<dbReference type="GO" id="GO:0008412">
    <property type="term" value="F:4-hydroxybenzoate polyprenyltransferase activity"/>
    <property type="evidence" value="ECO:0007669"/>
    <property type="project" value="UniProtKB-EC"/>
</dbReference>
<sequence>MEKFKTFLSMIKVEHTLFALPFAFTGMLLAAEGLPSLSTVLWIVTAVLGARSGAMGFNRLADAAIDARNPRTAKRDIPAGRISRKEAGIYTAISFAVYLFAAYMLNPLCFWLSPIPLGIFMLYSYTKRFTFLCHVVLGVALGLAPIGAWVAVRGEVSTSIVMLGLAVLLWAAGFDIVYACQDIDFDRKENLHSIPRYIGVTGSLNLARVLHALAFLIFFSAKFMFGLGWIYLAGVLLTGIFMLYQHAILKPNDLSKLDMAFFNLNAYISVTIFLFTAVDIFL</sequence>
<feature type="transmembrane region" description="Helical" evidence="12">
    <location>
        <begin position="87"/>
        <end position="104"/>
    </location>
</feature>
<keyword evidence="14" id="KW-1185">Reference proteome</keyword>
<dbReference type="FunFam" id="1.10.357.140:FF:000008">
    <property type="entry name" value="4-hydroxybenzoate octaprenyltransferase"/>
    <property type="match status" value="1"/>
</dbReference>
<protein>
    <recommendedName>
        <fullName evidence="11">4-hydroxybenzoate polyprenyltransferase</fullName>
        <ecNumber evidence="11">2.5.1.39</ecNumber>
    </recommendedName>
</protein>